<gene>
    <name evidence="2" type="ORF">PXEA_LOCUS21268</name>
</gene>
<reference evidence="2" key="1">
    <citation type="submission" date="2018-11" db="EMBL/GenBank/DDBJ databases">
        <authorList>
            <consortium name="Pathogen Informatics"/>
        </authorList>
    </citation>
    <scope>NUCLEOTIDE SEQUENCE</scope>
</reference>
<sequence length="141" mass="14832">MASDLVGLATAGVAAMAAAILGSSSSVATTDEPAPGSASTVGRALDSLRRPNTLNRLVAISSSGGGTTPETLGDPHTHRHNSTGRTDKTSPDERGKGKQSDETQFQVSTLTDTCTQPITRKAGESFMSCYWRDDETFHEEF</sequence>
<evidence type="ECO:0000313" key="3">
    <source>
        <dbReference type="Proteomes" id="UP000784294"/>
    </source>
</evidence>
<protein>
    <submittedName>
        <fullName evidence="2">Uncharacterized protein</fullName>
    </submittedName>
</protein>
<name>A0A3S5AN09_9PLAT</name>
<feature type="compositionally biased region" description="Basic and acidic residues" evidence="1">
    <location>
        <begin position="85"/>
        <end position="101"/>
    </location>
</feature>
<evidence type="ECO:0000313" key="2">
    <source>
        <dbReference type="EMBL" id="VEL27828.1"/>
    </source>
</evidence>
<dbReference type="Proteomes" id="UP000784294">
    <property type="component" value="Unassembled WGS sequence"/>
</dbReference>
<organism evidence="2 3">
    <name type="scientific">Protopolystoma xenopodis</name>
    <dbReference type="NCBI Taxonomy" id="117903"/>
    <lineage>
        <taxon>Eukaryota</taxon>
        <taxon>Metazoa</taxon>
        <taxon>Spiralia</taxon>
        <taxon>Lophotrochozoa</taxon>
        <taxon>Platyhelminthes</taxon>
        <taxon>Monogenea</taxon>
        <taxon>Polyopisthocotylea</taxon>
        <taxon>Polystomatidea</taxon>
        <taxon>Polystomatidae</taxon>
        <taxon>Protopolystoma</taxon>
    </lineage>
</organism>
<dbReference type="EMBL" id="CAAALY010090198">
    <property type="protein sequence ID" value="VEL27828.1"/>
    <property type="molecule type" value="Genomic_DNA"/>
</dbReference>
<dbReference type="AlphaFoldDB" id="A0A3S5AN09"/>
<proteinExistence type="predicted"/>
<feature type="region of interest" description="Disordered" evidence="1">
    <location>
        <begin position="25"/>
        <end position="47"/>
    </location>
</feature>
<keyword evidence="3" id="KW-1185">Reference proteome</keyword>
<comment type="caution">
    <text evidence="2">The sequence shown here is derived from an EMBL/GenBank/DDBJ whole genome shotgun (WGS) entry which is preliminary data.</text>
</comment>
<accession>A0A3S5AN09</accession>
<feature type="region of interest" description="Disordered" evidence="1">
    <location>
        <begin position="59"/>
        <end position="109"/>
    </location>
</feature>
<evidence type="ECO:0000256" key="1">
    <source>
        <dbReference type="SAM" id="MobiDB-lite"/>
    </source>
</evidence>